<sequence length="212" mass="24132">MKIYDTALGPFPARVRIAIAEKSLEPRIEFVPIDLLKGEHKTATFRDKNYSGTVPVLGLEDGTFISECVAITRYLDVLDGMPTLTGTTPKEQGVIHMMTKRAEMEFIEAISIYFHHATPGLGPQVEKYQNWEWGIYQRDKAFAGMRYFDSILRQQPFVAGDFFSMADMAVLGGLIFVDHLDVEVPTECYTLSSWYKAMQERPSVKNRVTMFK</sequence>
<dbReference type="InterPro" id="IPR034345">
    <property type="entry name" value="Gtt2-like_N"/>
</dbReference>
<gene>
    <name evidence="3" type="ORF">D0Z70_01355</name>
</gene>
<feature type="domain" description="GST C-terminal" evidence="2">
    <location>
        <begin position="88"/>
        <end position="212"/>
    </location>
</feature>
<dbReference type="SUPFAM" id="SSF47616">
    <property type="entry name" value="GST C-terminal domain-like"/>
    <property type="match status" value="1"/>
</dbReference>
<accession>A0A418YYV2</accession>
<dbReference type="PANTHER" id="PTHR43968:SF6">
    <property type="entry name" value="GLUTATHIONE S-TRANSFERASE OMEGA"/>
    <property type="match status" value="1"/>
</dbReference>
<dbReference type="Gene3D" id="3.40.30.10">
    <property type="entry name" value="Glutaredoxin"/>
    <property type="match status" value="1"/>
</dbReference>
<dbReference type="Pfam" id="PF14497">
    <property type="entry name" value="GST_C_3"/>
    <property type="match status" value="1"/>
</dbReference>
<dbReference type="InterPro" id="IPR004046">
    <property type="entry name" value="GST_C"/>
</dbReference>
<dbReference type="InterPro" id="IPR040079">
    <property type="entry name" value="Glutathione_S-Trfase"/>
</dbReference>
<evidence type="ECO:0000313" key="3">
    <source>
        <dbReference type="EMBL" id="RJG58019.1"/>
    </source>
</evidence>
<dbReference type="InterPro" id="IPR036282">
    <property type="entry name" value="Glutathione-S-Trfase_C_sf"/>
</dbReference>
<dbReference type="PROSITE" id="PS50404">
    <property type="entry name" value="GST_NTER"/>
    <property type="match status" value="1"/>
</dbReference>
<dbReference type="SFLD" id="SFLDS00019">
    <property type="entry name" value="Glutathione_Transferase_(cytos"/>
    <property type="match status" value="1"/>
</dbReference>
<dbReference type="InterPro" id="IPR004045">
    <property type="entry name" value="Glutathione_S-Trfase_N"/>
</dbReference>
<evidence type="ECO:0000259" key="1">
    <source>
        <dbReference type="PROSITE" id="PS50404"/>
    </source>
</evidence>
<dbReference type="AlphaFoldDB" id="A0A418YYV2"/>
<dbReference type="PANTHER" id="PTHR43968">
    <property type="match status" value="1"/>
</dbReference>
<dbReference type="InterPro" id="IPR050983">
    <property type="entry name" value="GST_Omega/HSP26"/>
</dbReference>
<evidence type="ECO:0000313" key="4">
    <source>
        <dbReference type="Proteomes" id="UP000283469"/>
    </source>
</evidence>
<dbReference type="Gene3D" id="1.20.1050.10">
    <property type="match status" value="1"/>
</dbReference>
<dbReference type="CDD" id="cd03051">
    <property type="entry name" value="GST_N_GTT2_like"/>
    <property type="match status" value="1"/>
</dbReference>
<evidence type="ECO:0000259" key="2">
    <source>
        <dbReference type="PROSITE" id="PS50405"/>
    </source>
</evidence>
<keyword evidence="3" id="KW-0808">Transferase</keyword>
<dbReference type="SUPFAM" id="SSF52833">
    <property type="entry name" value="Thioredoxin-like"/>
    <property type="match status" value="1"/>
</dbReference>
<dbReference type="EMBL" id="QVRA01000001">
    <property type="protein sequence ID" value="RJG58019.1"/>
    <property type="molecule type" value="Genomic_DNA"/>
</dbReference>
<dbReference type="OrthoDB" id="5293590at2"/>
<dbReference type="InterPro" id="IPR034346">
    <property type="entry name" value="Gtt2-like_C"/>
</dbReference>
<feature type="domain" description="GST N-terminal" evidence="1">
    <location>
        <begin position="1"/>
        <end position="83"/>
    </location>
</feature>
<dbReference type="Proteomes" id="UP000283469">
    <property type="component" value="Unassembled WGS sequence"/>
</dbReference>
<protein>
    <submittedName>
        <fullName evidence="3">Glutathione S-transferase</fullName>
    </submittedName>
</protein>
<proteinExistence type="predicted"/>
<dbReference type="SFLD" id="SFLDG00358">
    <property type="entry name" value="Main_(cytGST)"/>
    <property type="match status" value="1"/>
</dbReference>
<organism evidence="3 4">
    <name type="scientific">Sphingobium terrigena</name>
    <dbReference type="NCBI Taxonomy" id="2304063"/>
    <lineage>
        <taxon>Bacteria</taxon>
        <taxon>Pseudomonadati</taxon>
        <taxon>Pseudomonadota</taxon>
        <taxon>Alphaproteobacteria</taxon>
        <taxon>Sphingomonadales</taxon>
        <taxon>Sphingomonadaceae</taxon>
        <taxon>Sphingobium</taxon>
    </lineage>
</organism>
<dbReference type="GO" id="GO:0005737">
    <property type="term" value="C:cytoplasm"/>
    <property type="evidence" value="ECO:0007669"/>
    <property type="project" value="TreeGrafter"/>
</dbReference>
<name>A0A418YYV2_9SPHN</name>
<dbReference type="PROSITE" id="PS50405">
    <property type="entry name" value="GST_CTER"/>
    <property type="match status" value="1"/>
</dbReference>
<dbReference type="InterPro" id="IPR036249">
    <property type="entry name" value="Thioredoxin-like_sf"/>
</dbReference>
<keyword evidence="4" id="KW-1185">Reference proteome</keyword>
<dbReference type="GO" id="GO:0016740">
    <property type="term" value="F:transferase activity"/>
    <property type="evidence" value="ECO:0007669"/>
    <property type="project" value="UniProtKB-KW"/>
</dbReference>
<dbReference type="Pfam" id="PF13409">
    <property type="entry name" value="GST_N_2"/>
    <property type="match status" value="1"/>
</dbReference>
<reference evidence="3 4" key="1">
    <citation type="submission" date="2018-08" db="EMBL/GenBank/DDBJ databases">
        <title>Sphingobium sp. EO9.</title>
        <authorList>
            <person name="Park Y."/>
            <person name="Kim K.H."/>
            <person name="Jeon C.O."/>
        </authorList>
    </citation>
    <scope>NUCLEOTIDE SEQUENCE [LARGE SCALE GENOMIC DNA]</scope>
    <source>
        <strain evidence="3 4">EO9</strain>
    </source>
</reference>
<dbReference type="InterPro" id="IPR010987">
    <property type="entry name" value="Glutathione-S-Trfase_C-like"/>
</dbReference>
<dbReference type="CDD" id="cd03182">
    <property type="entry name" value="GST_C_GTT2_like"/>
    <property type="match status" value="1"/>
</dbReference>
<comment type="caution">
    <text evidence="3">The sequence shown here is derived from an EMBL/GenBank/DDBJ whole genome shotgun (WGS) entry which is preliminary data.</text>
</comment>